<feature type="compositionally biased region" description="Gly residues" evidence="1">
    <location>
        <begin position="99"/>
        <end position="108"/>
    </location>
</feature>
<evidence type="ECO:0000313" key="3">
    <source>
        <dbReference type="Proteomes" id="UP000662888"/>
    </source>
</evidence>
<evidence type="ECO:0000313" key="2">
    <source>
        <dbReference type="EMBL" id="QPI48317.1"/>
    </source>
</evidence>
<dbReference type="RefSeq" id="WP_206087949.1">
    <property type="nucleotide sequence ID" value="NZ_CP065053.1"/>
</dbReference>
<evidence type="ECO:0000256" key="1">
    <source>
        <dbReference type="SAM" id="MobiDB-lite"/>
    </source>
</evidence>
<evidence type="ECO:0008006" key="4">
    <source>
        <dbReference type="Google" id="ProtNLM"/>
    </source>
</evidence>
<sequence>MSASAIGASSPTTTTQASQYRSASTGAARPAAGAPPDGKAFVSAIASALQEIGVADADAAESSASADPAAALGDFLNELMASLQPAGGKGPQGPPPGGGGPRPGGGGMQSDLASLVGSLSKQASSAIDTDDSNTTDITDTADVSSSTARLESSFGTLLGALGLDSADSSSKLGQFLQTLATKLDAAGPAGNLINTTA</sequence>
<protein>
    <recommendedName>
        <fullName evidence="4">DUF5610 domain-containing protein</fullName>
    </recommendedName>
</protein>
<feature type="compositionally biased region" description="Polar residues" evidence="1">
    <location>
        <begin position="1"/>
        <end position="22"/>
    </location>
</feature>
<feature type="compositionally biased region" description="Low complexity" evidence="1">
    <location>
        <begin position="23"/>
        <end position="38"/>
    </location>
</feature>
<accession>A0AA49A730</accession>
<organism evidence="2 3">
    <name type="scientific">Massilia antarctica</name>
    <dbReference type="NCBI Taxonomy" id="2765360"/>
    <lineage>
        <taxon>Bacteria</taxon>
        <taxon>Pseudomonadati</taxon>
        <taxon>Pseudomonadota</taxon>
        <taxon>Betaproteobacteria</taxon>
        <taxon>Burkholderiales</taxon>
        <taxon>Oxalobacteraceae</taxon>
        <taxon>Telluria group</taxon>
        <taxon>Massilia</taxon>
    </lineage>
</organism>
<dbReference type="Proteomes" id="UP000662888">
    <property type="component" value="Chromosome"/>
</dbReference>
<keyword evidence="3" id="KW-1185">Reference proteome</keyword>
<feature type="region of interest" description="Disordered" evidence="1">
    <location>
        <begin position="81"/>
        <end position="148"/>
    </location>
</feature>
<feature type="region of interest" description="Disordered" evidence="1">
    <location>
        <begin position="1"/>
        <end position="38"/>
    </location>
</feature>
<proteinExistence type="predicted"/>
<reference evidence="2 3" key="1">
    <citation type="submission" date="2020-11" db="EMBL/GenBank/DDBJ databases">
        <authorList>
            <person name="Sun Q."/>
        </authorList>
    </citation>
    <scope>NUCLEOTIDE SEQUENCE [LARGE SCALE GENOMIC DNA]</scope>
    <source>
        <strain evidence="2 3">P8398</strain>
    </source>
</reference>
<dbReference type="EMBL" id="CP065053">
    <property type="protein sequence ID" value="QPI48317.1"/>
    <property type="molecule type" value="Genomic_DNA"/>
</dbReference>
<name>A0AA49A730_9BURK</name>
<gene>
    <name evidence="2" type="ORF">IV454_22620</name>
</gene>